<keyword evidence="9" id="KW-1185">Reference proteome</keyword>
<feature type="transmembrane region" description="Helical" evidence="7">
    <location>
        <begin position="426"/>
        <end position="445"/>
    </location>
</feature>
<dbReference type="GeneID" id="94287635"/>
<comment type="subcellular location">
    <subcellularLocation>
        <location evidence="1">Membrane</location>
        <topology evidence="1">Multi-pass membrane protein</topology>
    </subcellularLocation>
</comment>
<feature type="transmembrane region" description="Helical" evidence="7">
    <location>
        <begin position="564"/>
        <end position="585"/>
    </location>
</feature>
<organism evidence="8 9">
    <name type="scientific">Porcisia hertigi</name>
    <dbReference type="NCBI Taxonomy" id="2761500"/>
    <lineage>
        <taxon>Eukaryota</taxon>
        <taxon>Discoba</taxon>
        <taxon>Euglenozoa</taxon>
        <taxon>Kinetoplastea</taxon>
        <taxon>Metakinetoplastina</taxon>
        <taxon>Trypanosomatida</taxon>
        <taxon>Trypanosomatidae</taxon>
        <taxon>Leishmaniinae</taxon>
        <taxon>Porcisia</taxon>
    </lineage>
</organism>
<keyword evidence="5 7" id="KW-1133">Transmembrane helix</keyword>
<evidence type="ECO:0000256" key="1">
    <source>
        <dbReference type="ARBA" id="ARBA00004141"/>
    </source>
</evidence>
<dbReference type="PANTHER" id="PTHR31585">
    <property type="entry name" value="FOLATE-BIOPTERIN TRANSPORTER 1, CHLOROPLASTIC"/>
    <property type="match status" value="1"/>
</dbReference>
<evidence type="ECO:0000256" key="2">
    <source>
        <dbReference type="ARBA" id="ARBA00007015"/>
    </source>
</evidence>
<evidence type="ECO:0000256" key="6">
    <source>
        <dbReference type="ARBA" id="ARBA00023136"/>
    </source>
</evidence>
<dbReference type="InterPro" id="IPR004324">
    <property type="entry name" value="FBT"/>
</dbReference>
<dbReference type="AlphaFoldDB" id="A0A836HGP1"/>
<dbReference type="Pfam" id="PF03092">
    <property type="entry name" value="BT1"/>
    <property type="match status" value="1"/>
</dbReference>
<evidence type="ECO:0000313" key="9">
    <source>
        <dbReference type="Proteomes" id="UP000674318"/>
    </source>
</evidence>
<dbReference type="InterPro" id="IPR036259">
    <property type="entry name" value="MFS_trans_sf"/>
</dbReference>
<feature type="transmembrane region" description="Helical" evidence="7">
    <location>
        <begin position="356"/>
        <end position="375"/>
    </location>
</feature>
<dbReference type="InterPro" id="IPR039309">
    <property type="entry name" value="BT1"/>
</dbReference>
<evidence type="ECO:0000313" key="8">
    <source>
        <dbReference type="EMBL" id="KAG5492931.1"/>
    </source>
</evidence>
<dbReference type="EMBL" id="JAFJZO010000035">
    <property type="protein sequence ID" value="KAG5492931.1"/>
    <property type="molecule type" value="Genomic_DNA"/>
</dbReference>
<keyword evidence="6 7" id="KW-0472">Membrane</keyword>
<evidence type="ECO:0000256" key="3">
    <source>
        <dbReference type="ARBA" id="ARBA00022448"/>
    </source>
</evidence>
<evidence type="ECO:0000256" key="5">
    <source>
        <dbReference type="ARBA" id="ARBA00022989"/>
    </source>
</evidence>
<comment type="similarity">
    <text evidence="2">Belongs to the major facilitator superfamily. Folate-biopterin transporter (TC 2.A.71) family.</text>
</comment>
<proteinExistence type="inferred from homology"/>
<reference evidence="8 9" key="1">
    <citation type="submission" date="2021-02" db="EMBL/GenBank/DDBJ databases">
        <title>Porcisia hertigi Genome sequencing and assembly.</title>
        <authorList>
            <person name="Almutairi H."/>
            <person name="Gatherer D."/>
        </authorList>
    </citation>
    <scope>NUCLEOTIDE SEQUENCE [LARGE SCALE GENOMIC DNA]</scope>
    <source>
        <strain evidence="8 9">C119</strain>
    </source>
</reference>
<feature type="transmembrane region" description="Helical" evidence="7">
    <location>
        <begin position="522"/>
        <end position="544"/>
    </location>
</feature>
<dbReference type="KEGG" id="phet:94287635"/>
<dbReference type="PANTHER" id="PTHR31585:SF51">
    <property type="entry name" value="TRANSPORTER, PUTATIVE-RELATED"/>
    <property type="match status" value="1"/>
</dbReference>
<feature type="transmembrane region" description="Helical" evidence="7">
    <location>
        <begin position="188"/>
        <end position="209"/>
    </location>
</feature>
<accession>A0A836HGP1</accession>
<dbReference type="RefSeq" id="XP_067753715.1">
    <property type="nucleotide sequence ID" value="XM_067897558.1"/>
</dbReference>
<feature type="transmembrane region" description="Helical" evidence="7">
    <location>
        <begin position="387"/>
        <end position="406"/>
    </location>
</feature>
<feature type="transmembrane region" description="Helical" evidence="7">
    <location>
        <begin position="155"/>
        <end position="176"/>
    </location>
</feature>
<dbReference type="OrthoDB" id="754047at2759"/>
<sequence length="627" mass="69426">MLGREPTSSVADSPLSGAVEDVHPVSARVLRVAPFLSHIPVFNITIKAFHPKFVFAICMQRMFVKGVANGLMRKSIQPILSDRYGLEGLSYQRLSTLYTLGWALNAFITVMADTFALFGYTKRWYCVLSALGGGVFALLYGLLPAGESSAKPAAAFMFMTGLFMSNIDVFAVALYSEQIRRRPAAGPALVSWMWGTALIGIMISSLIQGPLSDNGLAHIGVCLTAAILPLSGLLFGFNLFEERRNKVARLNDAKFEFLRENNNAMREINDSSVLKQQKFAAQLTTNGELAEEEEEEAALADRGFVPPRVDTCVFGFVEMNWDVIVQNWRMALFCLILTLGVIAHAVVNILGTRWDVMYSCIVVALVLCVCSFFTLPRTIAKTVIFMYLNEILYLNLPGVLNTFYVAKPSCLPDGPHFSYTFYDSMNGVLGNIASIAGTMVFTHLFPNRSYRFVMSLSSILLPAASIFDLIILKRWNMAIGIPDHAMYIFGDAIIFEVCEMLLNMPVMMLMCRIAPRGCESMVFALLASIYHLGYSTSTAIGYLLMDTIWPVITKGSCDYSNAQWLVIAGHIVAPMFIFPLAYILLPSARISDNIDHTGRKVMVMDTPKETTESLRDPITGTAIHENK</sequence>
<dbReference type="Gene3D" id="1.20.1250.20">
    <property type="entry name" value="MFS general substrate transporter like domains"/>
    <property type="match status" value="1"/>
</dbReference>
<comment type="caution">
    <text evidence="8">The sequence shown here is derived from an EMBL/GenBank/DDBJ whole genome shotgun (WGS) entry which is preliminary data.</text>
</comment>
<feature type="transmembrane region" description="Helical" evidence="7">
    <location>
        <begin position="215"/>
        <end position="240"/>
    </location>
</feature>
<evidence type="ECO:0008006" key="10">
    <source>
        <dbReference type="Google" id="ProtNLM"/>
    </source>
</evidence>
<feature type="transmembrane region" description="Helical" evidence="7">
    <location>
        <begin position="125"/>
        <end position="143"/>
    </location>
</feature>
<dbReference type="NCBIfam" id="TIGR00788">
    <property type="entry name" value="fbt"/>
    <property type="match status" value="1"/>
</dbReference>
<keyword evidence="4 7" id="KW-0812">Transmembrane</keyword>
<feature type="transmembrane region" description="Helical" evidence="7">
    <location>
        <begin position="452"/>
        <end position="472"/>
    </location>
</feature>
<evidence type="ECO:0000256" key="4">
    <source>
        <dbReference type="ARBA" id="ARBA00022692"/>
    </source>
</evidence>
<name>A0A836HGP1_9TRYP</name>
<dbReference type="Proteomes" id="UP000674318">
    <property type="component" value="Chromosome 35"/>
</dbReference>
<feature type="transmembrane region" description="Helical" evidence="7">
    <location>
        <begin position="484"/>
        <end position="502"/>
    </location>
</feature>
<feature type="transmembrane region" description="Helical" evidence="7">
    <location>
        <begin position="97"/>
        <end position="118"/>
    </location>
</feature>
<dbReference type="SUPFAM" id="SSF103473">
    <property type="entry name" value="MFS general substrate transporter"/>
    <property type="match status" value="1"/>
</dbReference>
<gene>
    <name evidence="8" type="ORF">JKF63_01511</name>
</gene>
<evidence type="ECO:0000256" key="7">
    <source>
        <dbReference type="SAM" id="Phobius"/>
    </source>
</evidence>
<protein>
    <recommendedName>
        <fullName evidence="10">Biopterin transporter</fullName>
    </recommendedName>
</protein>
<dbReference type="GO" id="GO:0016020">
    <property type="term" value="C:membrane"/>
    <property type="evidence" value="ECO:0007669"/>
    <property type="project" value="UniProtKB-SubCell"/>
</dbReference>
<feature type="transmembrane region" description="Helical" evidence="7">
    <location>
        <begin position="330"/>
        <end position="350"/>
    </location>
</feature>
<keyword evidence="3" id="KW-0813">Transport</keyword>